<comment type="caution">
    <text evidence="2">The sequence shown here is derived from an EMBL/GenBank/DDBJ whole genome shotgun (WGS) entry which is preliminary data.</text>
</comment>
<dbReference type="EMBL" id="SLWS01000001">
    <property type="protein sequence ID" value="TCO64980.1"/>
    <property type="molecule type" value="Genomic_DNA"/>
</dbReference>
<dbReference type="RefSeq" id="WP_243726608.1">
    <property type="nucleotide sequence ID" value="NZ_SLWS01000001.1"/>
</dbReference>
<feature type="domain" description="H repeat-associated protein N-terminal" evidence="1">
    <location>
        <begin position="32"/>
        <end position="105"/>
    </location>
</feature>
<evidence type="ECO:0000259" key="1">
    <source>
        <dbReference type="Pfam" id="PF13808"/>
    </source>
</evidence>
<name>A0A4V2S8S0_9PSEU</name>
<sequence>MREPCLLLYSPVTDVLDRLGSVNLQHAADLRDYFDTITDPRDARGVRHSLAAMLARAAVAVATGARLIMAIWEWAADAPQWVLRALGARWDPRRTRYVAPGEATLR</sequence>
<organism evidence="2 3">
    <name type="scientific">Actinocrispum wychmicini</name>
    <dbReference type="NCBI Taxonomy" id="1213861"/>
    <lineage>
        <taxon>Bacteria</taxon>
        <taxon>Bacillati</taxon>
        <taxon>Actinomycetota</taxon>
        <taxon>Actinomycetes</taxon>
        <taxon>Pseudonocardiales</taxon>
        <taxon>Pseudonocardiaceae</taxon>
        <taxon>Actinocrispum</taxon>
    </lineage>
</organism>
<keyword evidence="3" id="KW-1185">Reference proteome</keyword>
<accession>A0A4V2S8S0</accession>
<gene>
    <name evidence="2" type="ORF">EV192_101764</name>
</gene>
<protein>
    <submittedName>
        <fullName evidence="2">DDE family transposase</fullName>
    </submittedName>
</protein>
<evidence type="ECO:0000313" key="2">
    <source>
        <dbReference type="EMBL" id="TCO64980.1"/>
    </source>
</evidence>
<reference evidence="2 3" key="1">
    <citation type="submission" date="2019-03" db="EMBL/GenBank/DDBJ databases">
        <title>Genomic Encyclopedia of Type Strains, Phase IV (KMG-IV): sequencing the most valuable type-strain genomes for metagenomic binning, comparative biology and taxonomic classification.</title>
        <authorList>
            <person name="Goeker M."/>
        </authorList>
    </citation>
    <scope>NUCLEOTIDE SEQUENCE [LARGE SCALE GENOMIC DNA]</scope>
    <source>
        <strain evidence="2 3">DSM 45934</strain>
    </source>
</reference>
<dbReference type="AlphaFoldDB" id="A0A4V2S8S0"/>
<proteinExistence type="predicted"/>
<evidence type="ECO:0000313" key="3">
    <source>
        <dbReference type="Proteomes" id="UP000295680"/>
    </source>
</evidence>
<dbReference type="Pfam" id="PF13808">
    <property type="entry name" value="DDE_Tnp_1_assoc"/>
    <property type="match status" value="1"/>
</dbReference>
<dbReference type="InterPro" id="IPR032806">
    <property type="entry name" value="YbfD_N"/>
</dbReference>
<dbReference type="Proteomes" id="UP000295680">
    <property type="component" value="Unassembled WGS sequence"/>
</dbReference>